<protein>
    <submittedName>
        <fullName evidence="9">MgtC/SapB family protein</fullName>
    </submittedName>
</protein>
<proteinExistence type="inferred from homology"/>
<dbReference type="PRINTS" id="PR01837">
    <property type="entry name" value="MGTCSAPBPROT"/>
</dbReference>
<feature type="transmembrane region" description="Helical" evidence="7">
    <location>
        <begin position="106"/>
        <end position="139"/>
    </location>
</feature>
<dbReference type="PANTHER" id="PTHR33778">
    <property type="entry name" value="PROTEIN MGTC"/>
    <property type="match status" value="1"/>
</dbReference>
<evidence type="ECO:0000256" key="5">
    <source>
        <dbReference type="ARBA" id="ARBA00022989"/>
    </source>
</evidence>
<dbReference type="RefSeq" id="WP_378271848.1">
    <property type="nucleotide sequence ID" value="NZ_JBHUKR010000029.1"/>
</dbReference>
<sequence>MWGEPAGQGWTQVGELLLALVLCSLIGLERELRQKSAGLRTHTLVGVGAALFLLVSKYGFTDVLTKDLVVLDPSRVAAQIVSGVGFIGGGLIFVRRDVVRGLTTAAVVWMSVAVGCACAAGLPLLALVVTGAHFLVVYGYPPLLRLVTRSRPANTVVRVVYRDGEGVLRAILELATRQGYAVEHAVTERRPPDGIADEDHRATLVRVPGLIDLRLRLVGPRQVTELLTALADQAGVMSVETGDEDLGELDA</sequence>
<name>A0ABW5G899_9PSEU</name>
<comment type="similarity">
    <text evidence="2">Belongs to the MgtC/SapB family.</text>
</comment>
<evidence type="ECO:0000256" key="1">
    <source>
        <dbReference type="ARBA" id="ARBA00004651"/>
    </source>
</evidence>
<accession>A0ABW5G899</accession>
<dbReference type="Pfam" id="PF02308">
    <property type="entry name" value="MgtC"/>
    <property type="match status" value="1"/>
</dbReference>
<dbReference type="PANTHER" id="PTHR33778:SF1">
    <property type="entry name" value="MAGNESIUM TRANSPORTER YHID-RELATED"/>
    <property type="match status" value="1"/>
</dbReference>
<keyword evidence="5 7" id="KW-1133">Transmembrane helix</keyword>
<reference evidence="10" key="1">
    <citation type="journal article" date="2019" name="Int. J. Syst. Evol. Microbiol.">
        <title>The Global Catalogue of Microorganisms (GCM) 10K type strain sequencing project: providing services to taxonomists for standard genome sequencing and annotation.</title>
        <authorList>
            <consortium name="The Broad Institute Genomics Platform"/>
            <consortium name="The Broad Institute Genome Sequencing Center for Infectious Disease"/>
            <person name="Wu L."/>
            <person name="Ma J."/>
        </authorList>
    </citation>
    <scope>NUCLEOTIDE SEQUENCE [LARGE SCALE GENOMIC DNA]</scope>
    <source>
        <strain evidence="10">CGMCC 4.7645</strain>
    </source>
</reference>
<comment type="caution">
    <text evidence="9">The sequence shown here is derived from an EMBL/GenBank/DDBJ whole genome shotgun (WGS) entry which is preliminary data.</text>
</comment>
<dbReference type="Proteomes" id="UP001597417">
    <property type="component" value="Unassembled WGS sequence"/>
</dbReference>
<evidence type="ECO:0000256" key="4">
    <source>
        <dbReference type="ARBA" id="ARBA00022692"/>
    </source>
</evidence>
<evidence type="ECO:0000313" key="10">
    <source>
        <dbReference type="Proteomes" id="UP001597417"/>
    </source>
</evidence>
<dbReference type="EMBL" id="JBHUKR010000029">
    <property type="protein sequence ID" value="MFD2422474.1"/>
    <property type="molecule type" value="Genomic_DNA"/>
</dbReference>
<feature type="transmembrane region" description="Helical" evidence="7">
    <location>
        <begin position="37"/>
        <end position="56"/>
    </location>
</feature>
<feature type="transmembrane region" description="Helical" evidence="7">
    <location>
        <begin position="76"/>
        <end position="94"/>
    </location>
</feature>
<evidence type="ECO:0000256" key="3">
    <source>
        <dbReference type="ARBA" id="ARBA00022475"/>
    </source>
</evidence>
<evidence type="ECO:0000313" key="9">
    <source>
        <dbReference type="EMBL" id="MFD2422474.1"/>
    </source>
</evidence>
<feature type="transmembrane region" description="Helical" evidence="7">
    <location>
        <begin position="12"/>
        <end position="28"/>
    </location>
</feature>
<dbReference type="InterPro" id="IPR003416">
    <property type="entry name" value="MgtC/SapB/SrpB/YhiD_fam"/>
</dbReference>
<evidence type="ECO:0000259" key="8">
    <source>
        <dbReference type="Pfam" id="PF02308"/>
    </source>
</evidence>
<feature type="domain" description="MgtC/SapB/SrpB/YhiD N-terminal" evidence="8">
    <location>
        <begin position="16"/>
        <end position="143"/>
    </location>
</feature>
<gene>
    <name evidence="9" type="ORF">ACFSXZ_39740</name>
</gene>
<keyword evidence="4 7" id="KW-0812">Transmembrane</keyword>
<keyword evidence="3" id="KW-1003">Cell membrane</keyword>
<dbReference type="InterPro" id="IPR049177">
    <property type="entry name" value="MgtC_SapB_SrpB_YhiD_N"/>
</dbReference>
<organism evidence="9 10">
    <name type="scientific">Amycolatopsis pigmentata</name>
    <dbReference type="NCBI Taxonomy" id="450801"/>
    <lineage>
        <taxon>Bacteria</taxon>
        <taxon>Bacillati</taxon>
        <taxon>Actinomycetota</taxon>
        <taxon>Actinomycetes</taxon>
        <taxon>Pseudonocardiales</taxon>
        <taxon>Pseudonocardiaceae</taxon>
        <taxon>Amycolatopsis</taxon>
    </lineage>
</organism>
<comment type="subcellular location">
    <subcellularLocation>
        <location evidence="1">Cell membrane</location>
        <topology evidence="1">Multi-pass membrane protein</topology>
    </subcellularLocation>
</comment>
<evidence type="ECO:0000256" key="7">
    <source>
        <dbReference type="SAM" id="Phobius"/>
    </source>
</evidence>
<evidence type="ECO:0000256" key="2">
    <source>
        <dbReference type="ARBA" id="ARBA00009298"/>
    </source>
</evidence>
<keyword evidence="6 7" id="KW-0472">Membrane</keyword>
<keyword evidence="10" id="KW-1185">Reference proteome</keyword>
<evidence type="ECO:0000256" key="6">
    <source>
        <dbReference type="ARBA" id="ARBA00023136"/>
    </source>
</evidence>